<feature type="signal peptide" evidence="2">
    <location>
        <begin position="1"/>
        <end position="20"/>
    </location>
</feature>
<evidence type="ECO:0000256" key="1">
    <source>
        <dbReference type="SAM" id="MobiDB-lite"/>
    </source>
</evidence>
<reference evidence="3 4" key="1">
    <citation type="submission" date="2024-09" db="EMBL/GenBank/DDBJ databases">
        <authorList>
            <person name="Sun Q."/>
            <person name="Mori K."/>
        </authorList>
    </citation>
    <scope>NUCLEOTIDE SEQUENCE [LARGE SCALE GENOMIC DNA]</scope>
    <source>
        <strain evidence="3 4">NCAIM B.02610</strain>
    </source>
</reference>
<gene>
    <name evidence="3" type="ORF">ACFFHM_20115</name>
</gene>
<comment type="caution">
    <text evidence="3">The sequence shown here is derived from an EMBL/GenBank/DDBJ whole genome shotgun (WGS) entry which is preliminary data.</text>
</comment>
<dbReference type="RefSeq" id="WP_335962941.1">
    <property type="nucleotide sequence ID" value="NZ_JAXBLX010000038.1"/>
</dbReference>
<evidence type="ECO:0008006" key="5">
    <source>
        <dbReference type="Google" id="ProtNLM"/>
    </source>
</evidence>
<dbReference type="EMBL" id="JBHLUX010000086">
    <property type="protein sequence ID" value="MFC0472722.1"/>
    <property type="molecule type" value="Genomic_DNA"/>
</dbReference>
<organism evidence="3 4">
    <name type="scientific">Halalkalibacter kiskunsagensis</name>
    <dbReference type="NCBI Taxonomy" id="1548599"/>
    <lineage>
        <taxon>Bacteria</taxon>
        <taxon>Bacillati</taxon>
        <taxon>Bacillota</taxon>
        <taxon>Bacilli</taxon>
        <taxon>Bacillales</taxon>
        <taxon>Bacillaceae</taxon>
        <taxon>Halalkalibacter</taxon>
    </lineage>
</organism>
<protein>
    <recommendedName>
        <fullName evidence="5">DNA primase</fullName>
    </recommendedName>
</protein>
<dbReference type="Proteomes" id="UP001589838">
    <property type="component" value="Unassembled WGS sequence"/>
</dbReference>
<evidence type="ECO:0000313" key="3">
    <source>
        <dbReference type="EMBL" id="MFC0472722.1"/>
    </source>
</evidence>
<feature type="chain" id="PRO_5047380707" description="DNA primase" evidence="2">
    <location>
        <begin position="21"/>
        <end position="95"/>
    </location>
</feature>
<sequence length="95" mass="10367">MKKKMLLTAATAILTVGVLAACGDSDLDDPTLNEDADFETEVEMDGGNESVEEFPEEDGTDSEEFDTDFGTEEDETEEFDSELDVETDDAEDDAL</sequence>
<evidence type="ECO:0000313" key="4">
    <source>
        <dbReference type="Proteomes" id="UP001589838"/>
    </source>
</evidence>
<keyword evidence="4" id="KW-1185">Reference proteome</keyword>
<name>A0ABV6KHB3_9BACI</name>
<dbReference type="PROSITE" id="PS51257">
    <property type="entry name" value="PROKAR_LIPOPROTEIN"/>
    <property type="match status" value="1"/>
</dbReference>
<proteinExistence type="predicted"/>
<keyword evidence="2" id="KW-0732">Signal</keyword>
<accession>A0ABV6KHB3</accession>
<feature type="region of interest" description="Disordered" evidence="1">
    <location>
        <begin position="42"/>
        <end position="95"/>
    </location>
</feature>
<evidence type="ECO:0000256" key="2">
    <source>
        <dbReference type="SAM" id="SignalP"/>
    </source>
</evidence>